<name>A0A1I7STF7_BURXY</name>
<dbReference type="Proteomes" id="UP000095284">
    <property type="component" value="Unplaced"/>
</dbReference>
<feature type="region of interest" description="Disordered" evidence="1">
    <location>
        <begin position="32"/>
        <end position="149"/>
    </location>
</feature>
<accession>A0A1I7STF7</accession>
<sequence length="361" mass="42113">MSYNQNHRRFNGNPNHFQQDRSRLQQTYQDYNFFMTPPPVPPNLGPPINENRREPRRSDQREYRNIQGYQNNRHSDNRHSDNRNVLKWGNSEQDSRKRRHDNSRFNASYSSSRSSFGVNRDQDDGSRRQSYQKQQSIQDKPAEFDHPFESEVECSDDELRYYLGITKDEVPVYVLRMRKMGADGYPPAFVDECVKVSNTLPFFGDEQIYTKRIIKTSDLTPIRGYTHVEGEDVAPEFVSYMQKVADVDYEKSHSEVIKKARRSGLDLDKSRLEIVEEKQITETIRFDIPDYKLSEDEGYALGENTKGMKHNLDGFRDGIQPFVASEPNTPSNFMSKLRNLMSKIEPNESTESLPSPLNDLI</sequence>
<feature type="compositionally biased region" description="Basic and acidic residues" evidence="1">
    <location>
        <begin position="50"/>
        <end position="64"/>
    </location>
</feature>
<feature type="compositionally biased region" description="Pro residues" evidence="1">
    <location>
        <begin position="36"/>
        <end position="45"/>
    </location>
</feature>
<dbReference type="WBParaSite" id="BXY_1632700.1">
    <property type="protein sequence ID" value="BXY_1632700.1"/>
    <property type="gene ID" value="BXY_1632700"/>
</dbReference>
<evidence type="ECO:0000313" key="4">
    <source>
        <dbReference type="WBParaSite" id="BXY_1632700.1"/>
    </source>
</evidence>
<dbReference type="InterPro" id="IPR006568">
    <property type="entry name" value="PSP_pro-rich"/>
</dbReference>
<feature type="compositionally biased region" description="Basic and acidic residues" evidence="1">
    <location>
        <begin position="140"/>
        <end position="149"/>
    </location>
</feature>
<feature type="compositionally biased region" description="Basic residues" evidence="1">
    <location>
        <begin position="1"/>
        <end position="10"/>
    </location>
</feature>
<dbReference type="Pfam" id="PF04046">
    <property type="entry name" value="PSP"/>
    <property type="match status" value="1"/>
</dbReference>
<feature type="compositionally biased region" description="Polar residues" evidence="1">
    <location>
        <begin position="128"/>
        <end position="138"/>
    </location>
</feature>
<organism evidence="3 4">
    <name type="scientific">Bursaphelenchus xylophilus</name>
    <name type="common">Pinewood nematode worm</name>
    <name type="synonym">Aphelenchoides xylophilus</name>
    <dbReference type="NCBI Taxonomy" id="6326"/>
    <lineage>
        <taxon>Eukaryota</taxon>
        <taxon>Metazoa</taxon>
        <taxon>Ecdysozoa</taxon>
        <taxon>Nematoda</taxon>
        <taxon>Chromadorea</taxon>
        <taxon>Rhabditida</taxon>
        <taxon>Tylenchina</taxon>
        <taxon>Tylenchomorpha</taxon>
        <taxon>Aphelenchoidea</taxon>
        <taxon>Aphelenchoididae</taxon>
        <taxon>Bursaphelenchus</taxon>
    </lineage>
</organism>
<evidence type="ECO:0000259" key="2">
    <source>
        <dbReference type="Pfam" id="PF04046"/>
    </source>
</evidence>
<reference evidence="4" key="1">
    <citation type="submission" date="2016-11" db="UniProtKB">
        <authorList>
            <consortium name="WormBaseParasite"/>
        </authorList>
    </citation>
    <scope>IDENTIFICATION</scope>
</reference>
<feature type="compositionally biased region" description="Low complexity" evidence="1">
    <location>
        <begin position="104"/>
        <end position="116"/>
    </location>
</feature>
<feature type="region of interest" description="Disordered" evidence="1">
    <location>
        <begin position="1"/>
        <end position="20"/>
    </location>
</feature>
<evidence type="ECO:0000313" key="3">
    <source>
        <dbReference type="Proteomes" id="UP000095284"/>
    </source>
</evidence>
<evidence type="ECO:0000256" key="1">
    <source>
        <dbReference type="SAM" id="MobiDB-lite"/>
    </source>
</evidence>
<feature type="domain" description="PSP proline-rich" evidence="2">
    <location>
        <begin position="157"/>
        <end position="189"/>
    </location>
</feature>
<dbReference type="AlphaFoldDB" id="A0A1I7STF7"/>
<feature type="compositionally biased region" description="Basic and acidic residues" evidence="1">
    <location>
        <begin position="73"/>
        <end position="84"/>
    </location>
</feature>
<protein>
    <submittedName>
        <fullName evidence="4">PSP domain-containing protein</fullName>
    </submittedName>
</protein>
<proteinExistence type="predicted"/>